<feature type="compositionally biased region" description="Basic residues" evidence="1">
    <location>
        <begin position="231"/>
        <end position="240"/>
    </location>
</feature>
<evidence type="ECO:0000313" key="2">
    <source>
        <dbReference type="EMBL" id="GIG87938.1"/>
    </source>
</evidence>
<dbReference type="SFLD" id="SFLDG01129">
    <property type="entry name" value="C1.5:_HAD__Beta-PGM__Phosphata"/>
    <property type="match status" value="1"/>
</dbReference>
<dbReference type="EMBL" id="BONW01000013">
    <property type="protein sequence ID" value="GIG87938.1"/>
    <property type="molecule type" value="Genomic_DNA"/>
</dbReference>
<dbReference type="Pfam" id="PF13419">
    <property type="entry name" value="HAD_2"/>
    <property type="match status" value="1"/>
</dbReference>
<feature type="region of interest" description="Disordered" evidence="1">
    <location>
        <begin position="214"/>
        <end position="240"/>
    </location>
</feature>
<dbReference type="InterPro" id="IPR050155">
    <property type="entry name" value="HAD-like_hydrolase_sf"/>
</dbReference>
<dbReference type="SUPFAM" id="SSF56784">
    <property type="entry name" value="HAD-like"/>
    <property type="match status" value="1"/>
</dbReference>
<dbReference type="PANTHER" id="PTHR43434">
    <property type="entry name" value="PHOSPHOGLYCOLATE PHOSPHATASE"/>
    <property type="match status" value="1"/>
</dbReference>
<sequence length="240" mass="24763">MTAPPRVGQAGVVFDLDGTLVDTMTITPTVYVDTIRALGGPMVSPATVVASWHVGPTPVVLAHFLGRPASAADVECFHGLFAAAVSDVRPFPGVLDLADDLGRAGYRLGIFTAATRRTTDLVLATTGLDRSFAVVVCGDEVADPKPAPEGLMLACQRLGVDVAEAAYVGDAEVDLECAEAAGSLAIHARWGITAPAPAGVTMAHRPADVLELLGGPGSGSPLRRAAVGRTHPTKRRKDNP</sequence>
<dbReference type="PRINTS" id="PR00413">
    <property type="entry name" value="HADHALOGNASE"/>
</dbReference>
<dbReference type="Gene3D" id="3.40.50.1000">
    <property type="entry name" value="HAD superfamily/HAD-like"/>
    <property type="match status" value="1"/>
</dbReference>
<protein>
    <submittedName>
        <fullName evidence="2">Haloacid dehalogenase</fullName>
    </submittedName>
</protein>
<dbReference type="RefSeq" id="WP_203866469.1">
    <property type="nucleotide sequence ID" value="NZ_BONW01000013.1"/>
</dbReference>
<accession>A0ABQ4DZN5</accession>
<evidence type="ECO:0000313" key="3">
    <source>
        <dbReference type="Proteomes" id="UP000646749"/>
    </source>
</evidence>
<dbReference type="InterPro" id="IPR036412">
    <property type="entry name" value="HAD-like_sf"/>
</dbReference>
<name>A0ABQ4DZN5_9ACTN</name>
<evidence type="ECO:0000256" key="1">
    <source>
        <dbReference type="SAM" id="MobiDB-lite"/>
    </source>
</evidence>
<dbReference type="Gene3D" id="1.10.150.240">
    <property type="entry name" value="Putative phosphatase, domain 2"/>
    <property type="match status" value="1"/>
</dbReference>
<dbReference type="InterPro" id="IPR023214">
    <property type="entry name" value="HAD_sf"/>
</dbReference>
<dbReference type="InterPro" id="IPR041492">
    <property type="entry name" value="HAD_2"/>
</dbReference>
<organism evidence="2 3">
    <name type="scientific">Plantactinospora endophytica</name>
    <dbReference type="NCBI Taxonomy" id="673535"/>
    <lineage>
        <taxon>Bacteria</taxon>
        <taxon>Bacillati</taxon>
        <taxon>Actinomycetota</taxon>
        <taxon>Actinomycetes</taxon>
        <taxon>Micromonosporales</taxon>
        <taxon>Micromonosporaceae</taxon>
        <taxon>Plantactinospora</taxon>
    </lineage>
</organism>
<dbReference type="InterPro" id="IPR023198">
    <property type="entry name" value="PGP-like_dom2"/>
</dbReference>
<dbReference type="PANTHER" id="PTHR43434:SF1">
    <property type="entry name" value="PHOSPHOGLYCOLATE PHOSPHATASE"/>
    <property type="match status" value="1"/>
</dbReference>
<proteinExistence type="predicted"/>
<gene>
    <name evidence="2" type="ORF">Pen02_28740</name>
</gene>
<reference evidence="2 3" key="1">
    <citation type="submission" date="2021-01" db="EMBL/GenBank/DDBJ databases">
        <title>Whole genome shotgun sequence of Plantactinospora endophytica NBRC 110450.</title>
        <authorList>
            <person name="Komaki H."/>
            <person name="Tamura T."/>
        </authorList>
    </citation>
    <scope>NUCLEOTIDE SEQUENCE [LARGE SCALE GENOMIC DNA]</scope>
    <source>
        <strain evidence="2 3">NBRC 110450</strain>
    </source>
</reference>
<dbReference type="NCBIfam" id="TIGR01549">
    <property type="entry name" value="HAD-SF-IA-v1"/>
    <property type="match status" value="1"/>
</dbReference>
<dbReference type="Proteomes" id="UP000646749">
    <property type="component" value="Unassembled WGS sequence"/>
</dbReference>
<dbReference type="SFLD" id="SFLDS00003">
    <property type="entry name" value="Haloacid_Dehalogenase"/>
    <property type="match status" value="1"/>
</dbReference>
<comment type="caution">
    <text evidence="2">The sequence shown here is derived from an EMBL/GenBank/DDBJ whole genome shotgun (WGS) entry which is preliminary data.</text>
</comment>
<dbReference type="InterPro" id="IPR006439">
    <property type="entry name" value="HAD-SF_hydro_IA"/>
</dbReference>
<keyword evidence="3" id="KW-1185">Reference proteome</keyword>